<dbReference type="EMBL" id="JANIGO010000006">
    <property type="protein sequence ID" value="MCQ8897641.1"/>
    <property type="molecule type" value="Genomic_DNA"/>
</dbReference>
<evidence type="ECO:0000256" key="4">
    <source>
        <dbReference type="ARBA" id="ARBA00022519"/>
    </source>
</evidence>
<keyword evidence="3" id="KW-1003">Cell membrane</keyword>
<keyword evidence="5 9" id="KW-0812">Transmembrane</keyword>
<keyword evidence="12" id="KW-1185">Reference proteome</keyword>
<evidence type="ECO:0000256" key="7">
    <source>
        <dbReference type="ARBA" id="ARBA00022989"/>
    </source>
</evidence>
<keyword evidence="7 9" id="KW-1133">Transmembrane helix</keyword>
<evidence type="ECO:0000313" key="11">
    <source>
        <dbReference type="EMBL" id="MCQ8897641.1"/>
    </source>
</evidence>
<keyword evidence="6" id="KW-0653">Protein transport</keyword>
<comment type="subcellular location">
    <subcellularLocation>
        <location evidence="1">Cell inner membrane</location>
    </subcellularLocation>
</comment>
<organism evidence="11 12">
    <name type="scientific">Limnobacter humi</name>
    <dbReference type="NCBI Taxonomy" id="1778671"/>
    <lineage>
        <taxon>Bacteria</taxon>
        <taxon>Pseudomonadati</taxon>
        <taxon>Pseudomonadota</taxon>
        <taxon>Betaproteobacteria</taxon>
        <taxon>Burkholderiales</taxon>
        <taxon>Burkholderiaceae</taxon>
        <taxon>Limnobacter</taxon>
    </lineage>
</organism>
<keyword evidence="8 9" id="KW-0472">Membrane</keyword>
<dbReference type="RefSeq" id="WP_256765448.1">
    <property type="nucleotide sequence ID" value="NZ_JANIGO010000006.1"/>
</dbReference>
<evidence type="ECO:0000256" key="1">
    <source>
        <dbReference type="ARBA" id="ARBA00004533"/>
    </source>
</evidence>
<evidence type="ECO:0000313" key="12">
    <source>
        <dbReference type="Proteomes" id="UP001204142"/>
    </source>
</evidence>
<dbReference type="Proteomes" id="UP001204142">
    <property type="component" value="Unassembled WGS sequence"/>
</dbReference>
<feature type="transmembrane region" description="Helical" evidence="9">
    <location>
        <begin position="21"/>
        <end position="43"/>
    </location>
</feature>
<comment type="caution">
    <text evidence="11">The sequence shown here is derived from an EMBL/GenBank/DDBJ whole genome shotgun (WGS) entry which is preliminary data.</text>
</comment>
<dbReference type="InterPro" id="IPR024961">
    <property type="entry name" value="T2SS_GspC_N"/>
</dbReference>
<keyword evidence="4" id="KW-0997">Cell inner membrane</keyword>
<evidence type="ECO:0000256" key="2">
    <source>
        <dbReference type="ARBA" id="ARBA00022448"/>
    </source>
</evidence>
<evidence type="ECO:0000256" key="3">
    <source>
        <dbReference type="ARBA" id="ARBA00022475"/>
    </source>
</evidence>
<sequence>MKLALTLPRALPALSDRGYRAIALCVWAAAAGLSTWVVIQWMAPAPVVAQAMPADMSAQFQMDQSAEARLLGVETAGGLTPPSVSLMGVFAAGDGTGAAVLSIEGQPAQSKSVGDEVANGWTLDEVGPTFAVMGRSGQRVQLNLPVLQADPNLLKRAPE</sequence>
<evidence type="ECO:0000256" key="6">
    <source>
        <dbReference type="ARBA" id="ARBA00022927"/>
    </source>
</evidence>
<feature type="domain" description="Type II secretion system protein GspC N-terminal" evidence="10">
    <location>
        <begin position="26"/>
        <end position="144"/>
    </location>
</feature>
<evidence type="ECO:0000256" key="8">
    <source>
        <dbReference type="ARBA" id="ARBA00023136"/>
    </source>
</evidence>
<dbReference type="Pfam" id="PF11356">
    <property type="entry name" value="T2SSC"/>
    <property type="match status" value="1"/>
</dbReference>
<proteinExistence type="predicted"/>
<evidence type="ECO:0000256" key="5">
    <source>
        <dbReference type="ARBA" id="ARBA00022692"/>
    </source>
</evidence>
<protein>
    <recommendedName>
        <fullName evidence="10">Type II secretion system protein GspC N-terminal domain-containing protein</fullName>
    </recommendedName>
</protein>
<reference evidence="11 12" key="1">
    <citation type="submission" date="2022-07" db="EMBL/GenBank/DDBJ databases">
        <authorList>
            <person name="Xamxidin M."/>
            <person name="Wu M."/>
        </authorList>
    </citation>
    <scope>NUCLEOTIDE SEQUENCE [LARGE SCALE GENOMIC DNA]</scope>
    <source>
        <strain evidence="11 12">NBRC 111650</strain>
    </source>
</reference>
<gene>
    <name evidence="11" type="ORF">NQT62_14460</name>
</gene>
<keyword evidence="2" id="KW-0813">Transport</keyword>
<evidence type="ECO:0000259" key="10">
    <source>
        <dbReference type="Pfam" id="PF11356"/>
    </source>
</evidence>
<name>A0ABT1WJG0_9BURK</name>
<evidence type="ECO:0000256" key="9">
    <source>
        <dbReference type="SAM" id="Phobius"/>
    </source>
</evidence>
<accession>A0ABT1WJG0</accession>